<gene>
    <name evidence="1" type="ordered locus">PECL_822</name>
</gene>
<dbReference type="InterPro" id="IPR011990">
    <property type="entry name" value="TPR-like_helical_dom_sf"/>
</dbReference>
<name>G8PCW0_PEDCP</name>
<protein>
    <submittedName>
        <fullName evidence="1">Anaphase-promoting complex, cyclosome, subunit 3 family protein</fullName>
    </submittedName>
</protein>
<accession>G8PCW0</accession>
<proteinExistence type="predicted"/>
<dbReference type="AlphaFoldDB" id="G8PCW0"/>
<dbReference type="eggNOG" id="COG0457">
    <property type="taxonomic scope" value="Bacteria"/>
</dbReference>
<sequence length="219" mass="24798">MTENKKQNKIVHELIKKIDSDPQKAENYFDLSALLIEQQSFDQAEELLNKALGSVQDADGVDLIQFGLGNLYYTQSEYDKTIQIMQRINSEKLQPDANQMIAQSYFAQNKYQIAFAFALTAQEKKQPNDISINSLLGDITLAMGDLDSAEHYYDIVLSGDSRNASSLFNRGIIEMVLHDGGLDNHFFKDAKAFDSELFEKNKNRLIDIDSLINNGRDSE</sequence>
<dbReference type="Gene3D" id="1.25.40.10">
    <property type="entry name" value="Tetratricopeptide repeat domain"/>
    <property type="match status" value="1"/>
</dbReference>
<reference evidence="1 2" key="1">
    <citation type="journal article" date="2012" name="J. Bacteriol.">
        <title>Complete Genome Sequence of the Beer Spoilage Organism Pediococcus claussenii ATCC BAA-344T.</title>
        <authorList>
            <person name="Pittet V."/>
            <person name="Abegunde T."/>
            <person name="Marfleet T."/>
            <person name="Haakensen M."/>
            <person name="Morrow K."/>
            <person name="Jayaprakash T."/>
            <person name="Schroeder K."/>
            <person name="Trost B."/>
            <person name="Byrns S."/>
            <person name="Bergsveinson J."/>
            <person name="Kusalik A."/>
            <person name="Ziola B."/>
        </authorList>
    </citation>
    <scope>NUCLEOTIDE SEQUENCE [LARGE SCALE GENOMIC DNA]</scope>
    <source>
        <strain evidence="1 2">ATCC BAA-344</strain>
    </source>
</reference>
<dbReference type="KEGG" id="pce:PECL_822"/>
<evidence type="ECO:0000313" key="2">
    <source>
        <dbReference type="Proteomes" id="UP000005444"/>
    </source>
</evidence>
<keyword evidence="2" id="KW-1185">Reference proteome</keyword>
<evidence type="ECO:0000313" key="1">
    <source>
        <dbReference type="EMBL" id="AEV95095.1"/>
    </source>
</evidence>
<organism evidence="1 2">
    <name type="scientific">Pediococcus claussenii (strain ATCC BAA-344 / DSM 14800 / JCM 18046 / KCTC 3811 / LMG 21948 / P06)</name>
    <dbReference type="NCBI Taxonomy" id="701521"/>
    <lineage>
        <taxon>Bacteria</taxon>
        <taxon>Bacillati</taxon>
        <taxon>Bacillota</taxon>
        <taxon>Bacilli</taxon>
        <taxon>Lactobacillales</taxon>
        <taxon>Lactobacillaceae</taxon>
        <taxon>Pediococcus</taxon>
    </lineage>
</organism>
<dbReference type="PATRIC" id="fig|701521.8.peg.774"/>
<dbReference type="EMBL" id="CP003137">
    <property type="protein sequence ID" value="AEV95095.1"/>
    <property type="molecule type" value="Genomic_DNA"/>
</dbReference>
<dbReference type="HOGENOM" id="CLU_106613_0_0_9"/>
<dbReference type="SUPFAM" id="SSF48452">
    <property type="entry name" value="TPR-like"/>
    <property type="match status" value="1"/>
</dbReference>
<dbReference type="STRING" id="701521.PECL_822"/>
<dbReference type="RefSeq" id="WP_014215292.1">
    <property type="nucleotide sequence ID" value="NC_016605.1"/>
</dbReference>
<dbReference type="Proteomes" id="UP000005444">
    <property type="component" value="Chromosome"/>
</dbReference>